<dbReference type="EMBL" id="JAAVJH010000007">
    <property type="protein sequence ID" value="NJR79475.1"/>
    <property type="molecule type" value="Genomic_DNA"/>
</dbReference>
<keyword evidence="1" id="KW-0472">Membrane</keyword>
<keyword evidence="1" id="KW-1133">Transmembrane helix</keyword>
<feature type="transmembrane region" description="Helical" evidence="1">
    <location>
        <begin position="339"/>
        <end position="360"/>
    </location>
</feature>
<feature type="transmembrane region" description="Helical" evidence="1">
    <location>
        <begin position="299"/>
        <end position="319"/>
    </location>
</feature>
<dbReference type="InterPro" id="IPR012429">
    <property type="entry name" value="HGSNAT_cat"/>
</dbReference>
<keyword evidence="1" id="KW-0812">Transmembrane</keyword>
<feature type="transmembrane region" description="Helical" evidence="1">
    <location>
        <begin position="144"/>
        <end position="160"/>
    </location>
</feature>
<dbReference type="Pfam" id="PF07786">
    <property type="entry name" value="HGSNAT_cat"/>
    <property type="match status" value="1"/>
</dbReference>
<comment type="caution">
    <text evidence="3">The sequence shown here is derived from an EMBL/GenBank/DDBJ whole genome shotgun (WGS) entry which is preliminary data.</text>
</comment>
<keyword evidence="4" id="KW-1185">Reference proteome</keyword>
<evidence type="ECO:0000256" key="1">
    <source>
        <dbReference type="SAM" id="Phobius"/>
    </source>
</evidence>
<accession>A0ABX1CU10</accession>
<organism evidence="3 4">
    <name type="scientific">Sphingomonas corticis</name>
    <dbReference type="NCBI Taxonomy" id="2722791"/>
    <lineage>
        <taxon>Bacteria</taxon>
        <taxon>Pseudomonadati</taxon>
        <taxon>Pseudomonadota</taxon>
        <taxon>Alphaproteobacteria</taxon>
        <taxon>Sphingomonadales</taxon>
        <taxon>Sphingomonadaceae</taxon>
        <taxon>Sphingomonas</taxon>
    </lineage>
</organism>
<feature type="transmembrane region" description="Helical" evidence="1">
    <location>
        <begin position="226"/>
        <end position="243"/>
    </location>
</feature>
<feature type="transmembrane region" description="Helical" evidence="1">
    <location>
        <begin position="198"/>
        <end position="217"/>
    </location>
</feature>
<name>A0ABX1CU10_9SPHN</name>
<dbReference type="RefSeq" id="WP_168135032.1">
    <property type="nucleotide sequence ID" value="NZ_JAAVJH010000007.1"/>
</dbReference>
<evidence type="ECO:0000313" key="4">
    <source>
        <dbReference type="Proteomes" id="UP000732399"/>
    </source>
</evidence>
<evidence type="ECO:0000313" key="3">
    <source>
        <dbReference type="EMBL" id="NJR79475.1"/>
    </source>
</evidence>
<feature type="transmembrane region" description="Helical" evidence="1">
    <location>
        <begin position="275"/>
        <end position="292"/>
    </location>
</feature>
<reference evidence="3 4" key="1">
    <citation type="submission" date="2020-03" db="EMBL/GenBank/DDBJ databases">
        <authorList>
            <person name="Wang L."/>
            <person name="He N."/>
            <person name="Li Y."/>
            <person name="Fang Y."/>
            <person name="Zhang F."/>
        </authorList>
    </citation>
    <scope>NUCLEOTIDE SEQUENCE [LARGE SCALE GENOMIC DNA]</scope>
    <source>
        <strain evidence="3 4">36D10-4-7</strain>
    </source>
</reference>
<dbReference type="Proteomes" id="UP000732399">
    <property type="component" value="Unassembled WGS sequence"/>
</dbReference>
<dbReference type="PANTHER" id="PTHR40407:SF1">
    <property type="entry name" value="HEPARAN-ALPHA-GLUCOSAMINIDE N-ACETYLTRANSFERASE CATALYTIC DOMAIN-CONTAINING PROTEIN"/>
    <property type="match status" value="1"/>
</dbReference>
<proteinExistence type="predicted"/>
<sequence length="374" mass="40304">MPPDPPHRPQRIESIDRLRGLVMLLMLVDHAREFFFIGHQVADPMDLAATSPALFLTRLAAHLCAPVFVALTGLAAWLYGQGRSTADTAAFLLKRGAFLIVLEVTLVGFAWSFALPPTTIYLQVIFAIGMSMVALAALVYLPRAAVAAIGVGIVAGHNLLDPVSLPPGGAGHAVWAVLHDRGYIALGDGLRARTSYPVLPWIGVIALGYTVGPWFVLERGARRRRLAIAGVAMLGAFVALRALNLYGDSVPWGAEGGMGQTAMAFVNLTKYPPSLDFLLLTLGIGALLLAAWDAQPGGALAVMGGAPLFFYLLHLYVLHLAKVAWVALAGGEGEVPSVAWVWLIAAVAAPPLWWATRWFAQVKQRSHRWWLRYL</sequence>
<dbReference type="PANTHER" id="PTHR40407">
    <property type="entry name" value="MEMBRANE PROTEIN-LIKE PROTEIN"/>
    <property type="match status" value="1"/>
</dbReference>
<feature type="transmembrane region" description="Helical" evidence="1">
    <location>
        <begin position="92"/>
        <end position="114"/>
    </location>
</feature>
<feature type="domain" description="Heparan-alpha-glucosaminide N-acetyltransferase catalytic" evidence="2">
    <location>
        <begin position="11"/>
        <end position="227"/>
    </location>
</feature>
<gene>
    <name evidence="3" type="ORF">HBH26_12870</name>
</gene>
<feature type="transmembrane region" description="Helical" evidence="1">
    <location>
        <begin position="59"/>
        <end position="80"/>
    </location>
</feature>
<evidence type="ECO:0000259" key="2">
    <source>
        <dbReference type="Pfam" id="PF07786"/>
    </source>
</evidence>
<feature type="transmembrane region" description="Helical" evidence="1">
    <location>
        <begin position="120"/>
        <end position="139"/>
    </location>
</feature>
<protein>
    <submittedName>
        <fullName evidence="3">DUF1624 domain-containing protein</fullName>
    </submittedName>
</protein>